<sequence length="243" mass="27511">MSWMTEGGEPASLWEEAHSFAERLNYLVAGVLVGDLPQFRAEEHHERLVVVSTGTEAFRLRRSLSDAQFALLDVSFHCVWNSSKSFLGIHKSTFKLRGPDGGHPVFHMDYLRRPHSRSVPVAHYNVSSQHPVVREMVDPAGAADDPESTRKIHIPVGGHRFRPTLEDVLQMLITDFNVECKPGWRGSIEEGRGIFRETQTAAAVLDHPQKAAEELRRQGFSVEWTGPPKEQPVDIRAESFYRY</sequence>
<protein>
    <submittedName>
        <fullName evidence="1">Uncharacterized protein</fullName>
    </submittedName>
</protein>
<accession>A0A7Z0GM28</accession>
<evidence type="ECO:0000313" key="2">
    <source>
        <dbReference type="Proteomes" id="UP000535437"/>
    </source>
</evidence>
<proteinExistence type="predicted"/>
<evidence type="ECO:0000313" key="1">
    <source>
        <dbReference type="EMBL" id="NYJ78248.1"/>
    </source>
</evidence>
<reference evidence="1 2" key="1">
    <citation type="submission" date="2020-07" db="EMBL/GenBank/DDBJ databases">
        <title>Sequencing the genomes of 1000 actinobacteria strains.</title>
        <authorList>
            <person name="Klenk H.-P."/>
        </authorList>
    </citation>
    <scope>NUCLEOTIDE SEQUENCE [LARGE SCALE GENOMIC DNA]</scope>
    <source>
        <strain evidence="1 2">DSM 15475</strain>
    </source>
</reference>
<name>A0A7Z0GM28_9MICC</name>
<dbReference type="RefSeq" id="WP_179541616.1">
    <property type="nucleotide sequence ID" value="NZ_BAAALL010000002.1"/>
</dbReference>
<keyword evidence="2" id="KW-1185">Reference proteome</keyword>
<dbReference type="Proteomes" id="UP000535437">
    <property type="component" value="Unassembled WGS sequence"/>
</dbReference>
<organism evidence="1 2">
    <name type="scientific">Nesterenkonia xinjiangensis</name>
    <dbReference type="NCBI Taxonomy" id="225327"/>
    <lineage>
        <taxon>Bacteria</taxon>
        <taxon>Bacillati</taxon>
        <taxon>Actinomycetota</taxon>
        <taxon>Actinomycetes</taxon>
        <taxon>Micrococcales</taxon>
        <taxon>Micrococcaceae</taxon>
        <taxon>Nesterenkonia</taxon>
    </lineage>
</organism>
<gene>
    <name evidence="1" type="ORF">HNR09_001659</name>
</gene>
<comment type="caution">
    <text evidence="1">The sequence shown here is derived from an EMBL/GenBank/DDBJ whole genome shotgun (WGS) entry which is preliminary data.</text>
</comment>
<dbReference type="EMBL" id="JACCFY010000001">
    <property type="protein sequence ID" value="NYJ78248.1"/>
    <property type="molecule type" value="Genomic_DNA"/>
</dbReference>
<dbReference type="AlphaFoldDB" id="A0A7Z0GM28"/>